<reference evidence="1" key="1">
    <citation type="submission" date="2016-09" db="EMBL/GenBank/DDBJ databases">
        <title>The developmental transcriptome of the bamboo snout beetle Cyrtotrachelus buqueti and insights into pheromone-binding proteins.</title>
        <authorList>
            <person name="Su T."/>
            <person name="Yang H."/>
        </authorList>
    </citation>
    <scope>NUCLEOTIDE SEQUENCE</scope>
</reference>
<gene>
    <name evidence="1" type="primary">PBP13</name>
</gene>
<name>A0A1L3KPT1_9CUCU</name>
<proteinExistence type="evidence at transcript level"/>
<organism evidence="1">
    <name type="scientific">Cyrtotrachelus buqueti</name>
    <dbReference type="NCBI Taxonomy" id="1892066"/>
    <lineage>
        <taxon>Eukaryota</taxon>
        <taxon>Metazoa</taxon>
        <taxon>Ecdysozoa</taxon>
        <taxon>Arthropoda</taxon>
        <taxon>Hexapoda</taxon>
        <taxon>Insecta</taxon>
        <taxon>Pterygota</taxon>
        <taxon>Neoptera</taxon>
        <taxon>Endopterygota</taxon>
        <taxon>Coleoptera</taxon>
        <taxon>Polyphaga</taxon>
        <taxon>Cucujiformia</taxon>
        <taxon>Curculionidae</taxon>
        <taxon>Dryophthorinae</taxon>
        <taxon>Cyrtotrachelus</taxon>
    </lineage>
</organism>
<accession>A0A1L3KPT1</accession>
<evidence type="ECO:0000313" key="1">
    <source>
        <dbReference type="EMBL" id="APG79374.1"/>
    </source>
</evidence>
<protein>
    <submittedName>
        <fullName evidence="1">Pheromone binding protein 13</fullName>
    </submittedName>
</protein>
<sequence>MFKAKNIALGRRRIHISLFQMLPCTYRSMFLQRLCTVSYTLCHGVLAMVVPVFPSFLSRLPNQENYLVFATYKNSLHIVNNTFLFYLCPKHHHAFHLLVLQLLWFLEYRHF</sequence>
<dbReference type="EMBL" id="KX814433">
    <property type="protein sequence ID" value="APG79374.1"/>
    <property type="molecule type" value="mRNA"/>
</dbReference>
<dbReference type="AlphaFoldDB" id="A0A1L3KPT1"/>